<dbReference type="EMBL" id="CP060718">
    <property type="protein sequence ID" value="QNN66340.1"/>
    <property type="molecule type" value="Genomic_DNA"/>
</dbReference>
<dbReference type="Pfam" id="PF01963">
    <property type="entry name" value="TraB_PrgY_gumN"/>
    <property type="match status" value="1"/>
</dbReference>
<protein>
    <submittedName>
        <fullName evidence="2">TraB/GumN family protein</fullName>
    </submittedName>
</protein>
<dbReference type="CDD" id="cd14789">
    <property type="entry name" value="Tiki"/>
    <property type="match status" value="1"/>
</dbReference>
<dbReference type="InterPro" id="IPR047111">
    <property type="entry name" value="YbaP-like"/>
</dbReference>
<feature type="signal peptide" evidence="1">
    <location>
        <begin position="1"/>
        <end position="19"/>
    </location>
</feature>
<dbReference type="PANTHER" id="PTHR40590">
    <property type="entry name" value="CYTOPLASMIC PROTEIN-RELATED"/>
    <property type="match status" value="1"/>
</dbReference>
<keyword evidence="1" id="KW-0732">Signal</keyword>
<sequence length="300" mass="32431">MIRSLLRRALAAVSMGLLAAAPLAPAQAKAPAPKPALWAVSDSDTTVYLFGTIHLLPDNYAWRTPRFEQAVAGSQQLVVETIVDESNPHEMLGALAGLGFSKGQPPITARVPAAKRAALEAAIAKSGIPRANFDGMETWAAAFMLLGTQFREMGLKTGQGVEPALRTTFTQQGKTVGQLETNRDQLSFFDALPEPAQRALLEGAIEPPQDMSKEFQAMVAAWSRGDVQAIARTFNEQMAASPALQEILMKRRNANWKNWVQRRMATPGSVMVAVGAGHLAGRDSLIDMLKDGGFKVRRVQ</sequence>
<evidence type="ECO:0000313" key="2">
    <source>
        <dbReference type="EMBL" id="QNN66340.1"/>
    </source>
</evidence>
<dbReference type="AlphaFoldDB" id="A0A7G9SER5"/>
<gene>
    <name evidence="2" type="ORF">H9L13_06270</name>
</gene>
<dbReference type="RefSeq" id="WP_187536932.1">
    <property type="nucleotide sequence ID" value="NZ_BAABJT010000001.1"/>
</dbReference>
<evidence type="ECO:0000256" key="1">
    <source>
        <dbReference type="SAM" id="SignalP"/>
    </source>
</evidence>
<reference evidence="2 3" key="1">
    <citation type="submission" date="2020-08" db="EMBL/GenBank/DDBJ databases">
        <title>Genome sequence of Sphingomonas lutea KCTC 23642T.</title>
        <authorList>
            <person name="Hyun D.-W."/>
            <person name="Bae J.-W."/>
        </authorList>
    </citation>
    <scope>NUCLEOTIDE SEQUENCE [LARGE SCALE GENOMIC DNA]</scope>
    <source>
        <strain evidence="2 3">KCTC 23642</strain>
    </source>
</reference>
<proteinExistence type="predicted"/>
<organism evidence="2 3">
    <name type="scientific">Sphingomonas lutea</name>
    <dbReference type="NCBI Taxonomy" id="1045317"/>
    <lineage>
        <taxon>Bacteria</taxon>
        <taxon>Pseudomonadati</taxon>
        <taxon>Pseudomonadota</taxon>
        <taxon>Alphaproteobacteria</taxon>
        <taxon>Sphingomonadales</taxon>
        <taxon>Sphingomonadaceae</taxon>
        <taxon>Sphingomonas</taxon>
    </lineage>
</organism>
<dbReference type="Proteomes" id="UP000515971">
    <property type="component" value="Chromosome"/>
</dbReference>
<dbReference type="PANTHER" id="PTHR40590:SF1">
    <property type="entry name" value="CYTOPLASMIC PROTEIN"/>
    <property type="match status" value="1"/>
</dbReference>
<evidence type="ECO:0000313" key="3">
    <source>
        <dbReference type="Proteomes" id="UP000515971"/>
    </source>
</evidence>
<feature type="chain" id="PRO_5028844183" evidence="1">
    <location>
        <begin position="20"/>
        <end position="300"/>
    </location>
</feature>
<accession>A0A7G9SER5</accession>
<name>A0A7G9SER5_9SPHN</name>
<dbReference type="InterPro" id="IPR002816">
    <property type="entry name" value="TraB/PrgY/GumN_fam"/>
</dbReference>
<dbReference type="KEGG" id="slut:H9L13_06270"/>
<keyword evidence="3" id="KW-1185">Reference proteome</keyword>